<evidence type="ECO:0000256" key="1">
    <source>
        <dbReference type="ARBA" id="ARBA00006484"/>
    </source>
</evidence>
<accession>A0A974Y1B9</accession>
<dbReference type="SUPFAM" id="SSF51735">
    <property type="entry name" value="NAD(P)-binding Rossmann-fold domains"/>
    <property type="match status" value="1"/>
</dbReference>
<dbReference type="PANTHER" id="PTHR43296">
    <property type="entry name" value="PEROXISOMAL 2,4-DIENOYL-COA REDUCTASE"/>
    <property type="match status" value="1"/>
</dbReference>
<dbReference type="PANTHER" id="PTHR43296:SF2">
    <property type="entry name" value="PEROXISOMAL 2,4-DIENOYL-COA REDUCTASE [(3E)-ENOYL-COA-PRODUCING]"/>
    <property type="match status" value="1"/>
</dbReference>
<keyword evidence="3" id="KW-0560">Oxidoreductase</keyword>
<dbReference type="KEGG" id="lsf:I8J32_007095"/>
<gene>
    <name evidence="4" type="ORF">I8J32_007095</name>
</gene>
<dbReference type="GO" id="GO:0008670">
    <property type="term" value="F:2,4-dienoyl-CoA reductase (NADPH) activity"/>
    <property type="evidence" value="ECO:0007669"/>
    <property type="project" value="InterPro"/>
</dbReference>
<proteinExistence type="inferred from homology"/>
<dbReference type="NCBIfam" id="NF005752">
    <property type="entry name" value="PRK07576.1"/>
    <property type="match status" value="1"/>
</dbReference>
<name>A0A974Y1B9_9GAMM</name>
<dbReference type="InterPro" id="IPR036291">
    <property type="entry name" value="NAD(P)-bd_dom_sf"/>
</dbReference>
<dbReference type="InterPro" id="IPR002347">
    <property type="entry name" value="SDR_fam"/>
</dbReference>
<dbReference type="PRINTS" id="PR00081">
    <property type="entry name" value="GDHRDH"/>
</dbReference>
<evidence type="ECO:0000313" key="4">
    <source>
        <dbReference type="EMBL" id="QSX79607.1"/>
    </source>
</evidence>
<reference evidence="4 5" key="1">
    <citation type="submission" date="2021-03" db="EMBL/GenBank/DDBJ databases">
        <title>Lysobacter sp. nov. isolated from soil of gangwondo yeongwol, south Korea.</title>
        <authorList>
            <person name="Kim K.R."/>
            <person name="Kim K.H."/>
            <person name="Jeon C.O."/>
        </authorList>
    </citation>
    <scope>NUCLEOTIDE SEQUENCE [LARGE SCALE GENOMIC DNA]</scope>
    <source>
        <strain evidence="4 5">R19</strain>
    </source>
</reference>
<dbReference type="EMBL" id="CP071518">
    <property type="protein sequence ID" value="QSX79607.1"/>
    <property type="molecule type" value="Genomic_DNA"/>
</dbReference>
<dbReference type="Pfam" id="PF13561">
    <property type="entry name" value="adh_short_C2"/>
    <property type="match status" value="1"/>
</dbReference>
<keyword evidence="5" id="KW-1185">Reference proteome</keyword>
<keyword evidence="2" id="KW-0521">NADP</keyword>
<dbReference type="FunFam" id="3.40.50.720:FF:000084">
    <property type="entry name" value="Short-chain dehydrogenase reductase"/>
    <property type="match status" value="1"/>
</dbReference>
<dbReference type="Gene3D" id="3.40.50.720">
    <property type="entry name" value="NAD(P)-binding Rossmann-like Domain"/>
    <property type="match status" value="1"/>
</dbReference>
<dbReference type="RefSeq" id="WP_200616276.1">
    <property type="nucleotide sequence ID" value="NZ_CP071518.1"/>
</dbReference>
<dbReference type="InterPro" id="IPR045017">
    <property type="entry name" value="DECR2-like"/>
</dbReference>
<comment type="similarity">
    <text evidence="1">Belongs to the short-chain dehydrogenases/reductases (SDR) family.</text>
</comment>
<evidence type="ECO:0000313" key="5">
    <source>
        <dbReference type="Proteomes" id="UP000639274"/>
    </source>
</evidence>
<protein>
    <submittedName>
        <fullName evidence="4">SDR family oxidoreductase</fullName>
    </submittedName>
</protein>
<evidence type="ECO:0000256" key="2">
    <source>
        <dbReference type="ARBA" id="ARBA00022857"/>
    </source>
</evidence>
<dbReference type="Proteomes" id="UP000639274">
    <property type="component" value="Chromosome"/>
</dbReference>
<sequence length="274" mass="28299">MTQPFSYADAHVFVAGGTSGINLGIAQAFARAGAKVSVLSRSQAKVDAAVAQLRELGPDAAGFAADVREYAAVEAALREAHERFGKIDVLVSGAAGNFPAPALGMSANAFKTVVDIDLLGTFNVVRAAFEFLRQPGASVINISAPQAFQPMELQMHVCAAKAGVDMITRVGAIEFGPAGIRVNSVVPGPIAHTEGMKRLAPTKELAQIVSDSVPLRRFGEDSEIADACLWLGSKMAAYVTGAVIPVDGGWSLGGTAVSGDGLKKAFIAMSKAQA</sequence>
<dbReference type="AlphaFoldDB" id="A0A974Y1B9"/>
<dbReference type="GO" id="GO:0009062">
    <property type="term" value="P:fatty acid catabolic process"/>
    <property type="evidence" value="ECO:0007669"/>
    <property type="project" value="InterPro"/>
</dbReference>
<evidence type="ECO:0000256" key="3">
    <source>
        <dbReference type="ARBA" id="ARBA00023002"/>
    </source>
</evidence>
<organism evidence="4 5">
    <name type="scientific">Agrilutibacter solisilvae</name>
    <dbReference type="NCBI Taxonomy" id="2763317"/>
    <lineage>
        <taxon>Bacteria</taxon>
        <taxon>Pseudomonadati</taxon>
        <taxon>Pseudomonadota</taxon>
        <taxon>Gammaproteobacteria</taxon>
        <taxon>Lysobacterales</taxon>
        <taxon>Lysobacteraceae</taxon>
        <taxon>Agrilutibacter</taxon>
    </lineage>
</organism>